<organism evidence="6 7">
    <name type="scientific">Tetrabaena socialis</name>
    <dbReference type="NCBI Taxonomy" id="47790"/>
    <lineage>
        <taxon>Eukaryota</taxon>
        <taxon>Viridiplantae</taxon>
        <taxon>Chlorophyta</taxon>
        <taxon>core chlorophytes</taxon>
        <taxon>Chlorophyceae</taxon>
        <taxon>CS clade</taxon>
        <taxon>Chlamydomonadales</taxon>
        <taxon>Tetrabaenaceae</taxon>
        <taxon>Tetrabaena</taxon>
    </lineage>
</organism>
<dbReference type="EMBL" id="PGGS01005736">
    <property type="protein sequence ID" value="PNG62095.1"/>
    <property type="molecule type" value="Genomic_DNA"/>
</dbReference>
<evidence type="ECO:0000256" key="1">
    <source>
        <dbReference type="ARBA" id="ARBA00004127"/>
    </source>
</evidence>
<comment type="subcellular location">
    <subcellularLocation>
        <location evidence="1">Endomembrane system</location>
        <topology evidence="1">Multi-pass membrane protein</topology>
    </subcellularLocation>
</comment>
<dbReference type="PANTHER" id="PTHR24223">
    <property type="entry name" value="ATP-BINDING CASSETTE SUB-FAMILY C"/>
    <property type="match status" value="1"/>
</dbReference>
<proteinExistence type="predicted"/>
<dbReference type="InterPro" id="IPR027417">
    <property type="entry name" value="P-loop_NTPase"/>
</dbReference>
<keyword evidence="2" id="KW-0677">Repeat</keyword>
<dbReference type="GO" id="GO:0016887">
    <property type="term" value="F:ATP hydrolysis activity"/>
    <property type="evidence" value="ECO:0007669"/>
    <property type="project" value="InterPro"/>
</dbReference>
<dbReference type="SUPFAM" id="SSF52540">
    <property type="entry name" value="P-loop containing nucleoside triphosphate hydrolases"/>
    <property type="match status" value="1"/>
</dbReference>
<dbReference type="AlphaFoldDB" id="A0A2J7WEZ1"/>
<evidence type="ECO:0000313" key="6">
    <source>
        <dbReference type="EMBL" id="PNG62095.1"/>
    </source>
</evidence>
<evidence type="ECO:0000259" key="5">
    <source>
        <dbReference type="Pfam" id="PF00005"/>
    </source>
</evidence>
<dbReference type="Proteomes" id="UP000236333">
    <property type="component" value="Unassembled WGS sequence"/>
</dbReference>
<evidence type="ECO:0000256" key="4">
    <source>
        <dbReference type="ARBA" id="ARBA00022840"/>
    </source>
</evidence>
<dbReference type="GO" id="GO:0042626">
    <property type="term" value="F:ATPase-coupled transmembrane transporter activity"/>
    <property type="evidence" value="ECO:0007669"/>
    <property type="project" value="TreeGrafter"/>
</dbReference>
<keyword evidence="7" id="KW-1185">Reference proteome</keyword>
<reference evidence="6 7" key="1">
    <citation type="journal article" date="2017" name="Mol. Biol. Evol.">
        <title>The 4-celled Tetrabaena socialis nuclear genome reveals the essential components for genetic control of cell number at the origin of multicellularity in the volvocine lineage.</title>
        <authorList>
            <person name="Featherston J."/>
            <person name="Arakaki Y."/>
            <person name="Hanschen E.R."/>
            <person name="Ferris P.J."/>
            <person name="Michod R.E."/>
            <person name="Olson B.J.S.C."/>
            <person name="Nozaki H."/>
            <person name="Durand P.M."/>
        </authorList>
    </citation>
    <scope>NUCLEOTIDE SEQUENCE [LARGE SCALE GENOMIC DNA]</scope>
    <source>
        <strain evidence="6 7">NIES-571</strain>
    </source>
</reference>
<dbReference type="GO" id="GO:0016020">
    <property type="term" value="C:membrane"/>
    <property type="evidence" value="ECO:0007669"/>
    <property type="project" value="TreeGrafter"/>
</dbReference>
<evidence type="ECO:0000313" key="7">
    <source>
        <dbReference type="Proteomes" id="UP000236333"/>
    </source>
</evidence>
<dbReference type="Pfam" id="PF00005">
    <property type="entry name" value="ABC_tran"/>
    <property type="match status" value="1"/>
</dbReference>
<keyword evidence="4" id="KW-0067">ATP-binding</keyword>
<dbReference type="OrthoDB" id="6500128at2759"/>
<dbReference type="GO" id="GO:0012505">
    <property type="term" value="C:endomembrane system"/>
    <property type="evidence" value="ECO:0007669"/>
    <property type="project" value="UniProtKB-SubCell"/>
</dbReference>
<dbReference type="GO" id="GO:0005524">
    <property type="term" value="F:ATP binding"/>
    <property type="evidence" value="ECO:0007669"/>
    <property type="project" value="UniProtKB-KW"/>
</dbReference>
<dbReference type="Gene3D" id="3.40.50.300">
    <property type="entry name" value="P-loop containing nucleotide triphosphate hydrolases"/>
    <property type="match status" value="1"/>
</dbReference>
<keyword evidence="3" id="KW-0547">Nucleotide-binding</keyword>
<dbReference type="PANTHER" id="PTHR24223:SF443">
    <property type="entry name" value="MULTIDRUG-RESISTANCE LIKE PROTEIN 1, ISOFORM I"/>
    <property type="match status" value="1"/>
</dbReference>
<evidence type="ECO:0000256" key="3">
    <source>
        <dbReference type="ARBA" id="ARBA00022741"/>
    </source>
</evidence>
<feature type="domain" description="ABC transporter" evidence="5">
    <location>
        <begin position="29"/>
        <end position="150"/>
    </location>
</feature>
<name>A0A2J7WEZ1_9CHLO</name>
<dbReference type="InterPro" id="IPR003439">
    <property type="entry name" value="ABC_transporter-like_ATP-bd"/>
</dbReference>
<sequence>WDPSKTPAGHVIVRDGTMSWDAKAERPTLEGISLTATPGSLTMVVGGVGSGKSSLMSALIGHIGRLGGEVEVGGKIAYVAQTAWVMNDTLQENVLMGSPLDPVRYRAALEVSQLGPDLDILPNGDLTEIGDRGITLSGGQKQRVSIARAV</sequence>
<dbReference type="InterPro" id="IPR050173">
    <property type="entry name" value="ABC_transporter_C-like"/>
</dbReference>
<accession>A0A2J7WEZ1</accession>
<gene>
    <name evidence="6" type="ORF">TSOC_015484</name>
</gene>
<evidence type="ECO:0000256" key="2">
    <source>
        <dbReference type="ARBA" id="ARBA00022737"/>
    </source>
</evidence>
<protein>
    <submittedName>
        <fullName evidence="6">Canalicular multispecific organic anion transporter 2</fullName>
    </submittedName>
</protein>
<comment type="caution">
    <text evidence="6">The sequence shown here is derived from an EMBL/GenBank/DDBJ whole genome shotgun (WGS) entry which is preliminary data.</text>
</comment>
<feature type="non-terminal residue" evidence="6">
    <location>
        <position position="1"/>
    </location>
</feature>